<evidence type="ECO:0000313" key="8">
    <source>
        <dbReference type="EMBL" id="VAI92068.1"/>
    </source>
</evidence>
<keyword evidence="4" id="KW-0547">Nucleotide-binding</keyword>
<dbReference type="EMBL" id="LT934124">
    <property type="protein sequence ID" value="VAI92068.1"/>
    <property type="molecule type" value="Genomic_DNA"/>
</dbReference>
<keyword evidence="5" id="KW-0611">Plant defense</keyword>
<feature type="domain" description="NB-ARC" evidence="6">
    <location>
        <begin position="174"/>
        <end position="270"/>
    </location>
</feature>
<accession>A0A9R1AAZ7</accession>
<evidence type="ECO:0000256" key="5">
    <source>
        <dbReference type="ARBA" id="ARBA00022821"/>
    </source>
</evidence>
<protein>
    <submittedName>
        <fullName evidence="8">Uncharacterized protein</fullName>
    </submittedName>
</protein>
<dbReference type="PANTHER" id="PTHR19338">
    <property type="entry name" value="TRANSLOCASE OF INNER MITOCHONDRIAL MEMBRANE 13 HOMOLOG"/>
    <property type="match status" value="1"/>
</dbReference>
<dbReference type="InterPro" id="IPR027417">
    <property type="entry name" value="P-loop_NTPase"/>
</dbReference>
<keyword evidence="3" id="KW-0677">Repeat</keyword>
<dbReference type="Proteomes" id="UP000324705">
    <property type="component" value="Chromosome 7B"/>
</dbReference>
<dbReference type="Gene3D" id="3.40.50.300">
    <property type="entry name" value="P-loop containing nucleotide triphosphate hydrolases"/>
    <property type="match status" value="1"/>
</dbReference>
<evidence type="ECO:0000313" key="9">
    <source>
        <dbReference type="Proteomes" id="UP000324705"/>
    </source>
</evidence>
<comment type="similarity">
    <text evidence="1">Belongs to the disease resistance NB-LRR family.</text>
</comment>
<dbReference type="InterPro" id="IPR041118">
    <property type="entry name" value="Rx_N"/>
</dbReference>
<dbReference type="GO" id="GO:0043531">
    <property type="term" value="F:ADP binding"/>
    <property type="evidence" value="ECO:0007669"/>
    <property type="project" value="InterPro"/>
</dbReference>
<organism evidence="8 9">
    <name type="scientific">Triticum turgidum subsp. durum</name>
    <name type="common">Durum wheat</name>
    <name type="synonym">Triticum durum</name>
    <dbReference type="NCBI Taxonomy" id="4567"/>
    <lineage>
        <taxon>Eukaryota</taxon>
        <taxon>Viridiplantae</taxon>
        <taxon>Streptophyta</taxon>
        <taxon>Embryophyta</taxon>
        <taxon>Tracheophyta</taxon>
        <taxon>Spermatophyta</taxon>
        <taxon>Magnoliopsida</taxon>
        <taxon>Liliopsida</taxon>
        <taxon>Poales</taxon>
        <taxon>Poaceae</taxon>
        <taxon>BOP clade</taxon>
        <taxon>Pooideae</taxon>
        <taxon>Triticodae</taxon>
        <taxon>Triticeae</taxon>
        <taxon>Triticinae</taxon>
        <taxon>Triticum</taxon>
    </lineage>
</organism>
<evidence type="ECO:0000256" key="4">
    <source>
        <dbReference type="ARBA" id="ARBA00022741"/>
    </source>
</evidence>
<gene>
    <name evidence="8" type="ORF">TRITD_7Bv1G195130</name>
</gene>
<dbReference type="Pfam" id="PF18052">
    <property type="entry name" value="Rx_N"/>
    <property type="match status" value="1"/>
</dbReference>
<dbReference type="Gramene" id="TRITD7Bv1G195130.11">
    <property type="protein sequence ID" value="TRITD7Bv1G195130.11"/>
    <property type="gene ID" value="TRITD7Bv1G195130"/>
</dbReference>
<keyword evidence="2" id="KW-0433">Leucine-rich repeat</keyword>
<name>A0A9R1AAZ7_TRITD</name>
<dbReference type="PANTHER" id="PTHR19338:SF48">
    <property type="entry name" value="OS12G0166600 PROTEIN"/>
    <property type="match status" value="1"/>
</dbReference>
<evidence type="ECO:0000259" key="6">
    <source>
        <dbReference type="Pfam" id="PF00931"/>
    </source>
</evidence>
<dbReference type="GO" id="GO:0006952">
    <property type="term" value="P:defense response"/>
    <property type="evidence" value="ECO:0007669"/>
    <property type="project" value="UniProtKB-KW"/>
</dbReference>
<dbReference type="Gene3D" id="1.20.5.4130">
    <property type="match status" value="1"/>
</dbReference>
<dbReference type="InterPro" id="IPR002182">
    <property type="entry name" value="NB-ARC"/>
</dbReference>
<evidence type="ECO:0000256" key="1">
    <source>
        <dbReference type="ARBA" id="ARBA00008894"/>
    </source>
</evidence>
<keyword evidence="9" id="KW-1185">Reference proteome</keyword>
<dbReference type="AlphaFoldDB" id="A0A9R1AAZ7"/>
<reference evidence="8 9" key="1">
    <citation type="submission" date="2017-09" db="EMBL/GenBank/DDBJ databases">
        <authorList>
            <consortium name="International Durum Wheat Genome Sequencing Consortium (IDWGSC)"/>
            <person name="Milanesi L."/>
        </authorList>
    </citation>
    <scope>NUCLEOTIDE SEQUENCE [LARGE SCALE GENOMIC DNA]</scope>
    <source>
        <strain evidence="9">cv. Svevo</strain>
    </source>
</reference>
<feature type="domain" description="Disease resistance N-terminal" evidence="7">
    <location>
        <begin position="13"/>
        <end position="102"/>
    </location>
</feature>
<proteinExistence type="inferred from homology"/>
<evidence type="ECO:0000256" key="3">
    <source>
        <dbReference type="ARBA" id="ARBA00022737"/>
    </source>
</evidence>
<evidence type="ECO:0000259" key="7">
    <source>
        <dbReference type="Pfam" id="PF18052"/>
    </source>
</evidence>
<evidence type="ECO:0000256" key="2">
    <source>
        <dbReference type="ARBA" id="ARBA00022614"/>
    </source>
</evidence>
<sequence length="273" mass="30417">MELSPVSSSLGTMGSLPRKLDELLATGHWALRGAVVMDGIKHLAADLHELQSLLLNLSNAQDPPVAAGCWTKEVRELSYDVEYCADRFVHAAETRRRPARRKASVARLKISRLPRRRRWLPWINGRVLEFRARAQEASERYWRYQFDDCASGPEYSPAAGRAVRAEPGDHVGMEGPVGELHRRLTDGEEQLKVVAIVGVAGIGKTTLALKLLGKLQGQFECAAFVRTAQKPNMRGIISSILSQVRPHQLPDPADMHHLIRDLSEHLQDKSTSL</sequence>
<dbReference type="SUPFAM" id="SSF52540">
    <property type="entry name" value="P-loop containing nucleoside triphosphate hydrolases"/>
    <property type="match status" value="1"/>
</dbReference>
<dbReference type="Pfam" id="PF00931">
    <property type="entry name" value="NB-ARC"/>
    <property type="match status" value="1"/>
</dbReference>